<gene>
    <name evidence="1" type="ORF">RJN63_27555</name>
</gene>
<name>A0AAE4K986_9BURK</name>
<dbReference type="RefSeq" id="WP_310839030.1">
    <property type="nucleotide sequence ID" value="NZ_JAVLSM010000024.1"/>
</dbReference>
<proteinExistence type="predicted"/>
<protein>
    <submittedName>
        <fullName evidence="1">Uncharacterized protein</fullName>
    </submittedName>
</protein>
<reference evidence="1" key="1">
    <citation type="submission" date="2023-02" db="EMBL/GenBank/DDBJ databases">
        <title>Description of Herbaspirillum huttiense subsp. nephrolepsisexaltata and Herbaspirillum huttiense subsp. lycopersicon.</title>
        <authorList>
            <person name="Poudel M."/>
            <person name="Sharma A."/>
            <person name="Goss E."/>
            <person name="Tapia J.H."/>
            <person name="Harmon C.M."/>
            <person name="Jones J.B."/>
        </authorList>
    </citation>
    <scope>NUCLEOTIDE SEQUENCE</scope>
    <source>
        <strain evidence="1">NC40101</strain>
    </source>
</reference>
<sequence>MKTLLLDQTLWDLCKDASGNIALASEPYSIAQDVASAVRLFQAELWYDTSKGIPYFQQVLGQRPSLQFYKQQIINAAQAVPGVAQVRVLFAEFTGRKLTGQIQIIDTAGNTNNVNF</sequence>
<evidence type="ECO:0000313" key="1">
    <source>
        <dbReference type="EMBL" id="MDT0340617.1"/>
    </source>
</evidence>
<accession>A0AAE4K986</accession>
<dbReference type="InterPro" id="IPR020288">
    <property type="entry name" value="Sheath_initiator"/>
</dbReference>
<dbReference type="EMBL" id="JAVRAA010000025">
    <property type="protein sequence ID" value="MDT0340617.1"/>
    <property type="molecule type" value="Genomic_DNA"/>
</dbReference>
<dbReference type="Pfam" id="PF10934">
    <property type="entry name" value="Sheath_initiator"/>
    <property type="match status" value="1"/>
</dbReference>
<dbReference type="AlphaFoldDB" id="A0AAE4K986"/>
<comment type="caution">
    <text evidence="1">The sequence shown here is derived from an EMBL/GenBank/DDBJ whole genome shotgun (WGS) entry which is preliminary data.</text>
</comment>
<organism evidence="1">
    <name type="scientific">Herbaspirillum huttiense subsp. nephrolepidis</name>
    <dbReference type="NCBI Taxonomy" id="3075126"/>
    <lineage>
        <taxon>Bacteria</taxon>
        <taxon>Pseudomonadati</taxon>
        <taxon>Pseudomonadota</taxon>
        <taxon>Betaproteobacteria</taxon>
        <taxon>Burkholderiales</taxon>
        <taxon>Oxalobacteraceae</taxon>
        <taxon>Herbaspirillum</taxon>
    </lineage>
</organism>